<dbReference type="GO" id="GO:0008625">
    <property type="term" value="P:extrinsic apoptotic signaling pathway via death domain receptors"/>
    <property type="evidence" value="ECO:0007669"/>
    <property type="project" value="TreeGrafter"/>
</dbReference>
<evidence type="ECO:0000313" key="3">
    <source>
        <dbReference type="RefSeq" id="XP_012674919.2"/>
    </source>
</evidence>
<organism evidence="2 3">
    <name type="scientific">Clupea harengus</name>
    <name type="common">Atlantic herring</name>
    <dbReference type="NCBI Taxonomy" id="7950"/>
    <lineage>
        <taxon>Eukaryota</taxon>
        <taxon>Metazoa</taxon>
        <taxon>Chordata</taxon>
        <taxon>Craniata</taxon>
        <taxon>Vertebrata</taxon>
        <taxon>Euteleostomi</taxon>
        <taxon>Actinopterygii</taxon>
        <taxon>Neopterygii</taxon>
        <taxon>Teleostei</taxon>
        <taxon>Clupei</taxon>
        <taxon>Clupeiformes</taxon>
        <taxon>Clupeoidei</taxon>
        <taxon>Clupeidae</taxon>
        <taxon>Clupea</taxon>
    </lineage>
</organism>
<dbReference type="InterPro" id="IPR011990">
    <property type="entry name" value="TPR-like_helical_dom_sf"/>
</dbReference>
<dbReference type="CTD" id="9812"/>
<dbReference type="KEGG" id="char:105893110"/>
<name>A0A6P3VLB5_CLUHA</name>
<dbReference type="SMART" id="SM00671">
    <property type="entry name" value="SEL1"/>
    <property type="match status" value="4"/>
</dbReference>
<dbReference type="Gene3D" id="1.25.40.10">
    <property type="entry name" value="Tetratricopeptide repeat domain"/>
    <property type="match status" value="2"/>
</dbReference>
<sequence length="503" mass="55101">MWRVYGIVGRVLNRWPANAPLRLSQGPHREDEVINTSTILSTNFHSSDKREDGEERRRKRTSQFCFTGLPRYTALDAVGWGAATVLLMQLCRRIHSQFSSVGEQNPRLTHHREPGVIQKCSYRTLLEILSRQHLTRHVLPGALSLSRHRAAPETLDQSGISSSSSSSSTSAASELFDQQGALLSKESSFSVDSSLLGNEAKPEQQKQQTSQDSLPPEDKLTEASENLKHVADTSVPVILNIIGLESAKAGDYETAFSCFLASAQHHYSKAQFNVGVCYEKGRGVRKNLNKALQFYRRAAAAGHSQAQYRCAKLLLSSRRQQSAEDLDTAIRLLQTAAAAGLTEAQLYLGVFFSQDPTKDEGKAVQYLRMAAQCRDRVGLLYLGQCYENGIGVSRCLVTAANLYRQAAAAGNQQAKGLLTALCNREDKRVLRSIRSAPCFSALEGLALSGGLQKAGHGPQQVSDWPVQPLPHSWSMGNLRVPPAHLYPLSSADKTGSKWTIGVG</sequence>
<reference evidence="3" key="1">
    <citation type="submission" date="2025-08" db="UniProtKB">
        <authorList>
            <consortium name="RefSeq"/>
        </authorList>
    </citation>
    <scope>IDENTIFICATION</scope>
</reference>
<gene>
    <name evidence="3" type="primary">dele1</name>
</gene>
<feature type="region of interest" description="Disordered" evidence="1">
    <location>
        <begin position="197"/>
        <end position="218"/>
    </location>
</feature>
<evidence type="ECO:0000313" key="2">
    <source>
        <dbReference type="Proteomes" id="UP000515152"/>
    </source>
</evidence>
<dbReference type="AlphaFoldDB" id="A0A6P3VLB5"/>
<dbReference type="RefSeq" id="XP_012674919.2">
    <property type="nucleotide sequence ID" value="XM_012819465.3"/>
</dbReference>
<accession>A0A6P3VLB5</accession>
<evidence type="ECO:0000256" key="1">
    <source>
        <dbReference type="SAM" id="MobiDB-lite"/>
    </source>
</evidence>
<dbReference type="GeneID" id="105893110"/>
<proteinExistence type="predicted"/>
<dbReference type="PANTHER" id="PTHR45011:SF1">
    <property type="entry name" value="DAP3-BINDING CELL DEATH ENHANCER 1"/>
    <property type="match status" value="1"/>
</dbReference>
<dbReference type="PANTHER" id="PTHR45011">
    <property type="entry name" value="DAP3-BINDING CELL DEATH ENHANCER 1"/>
    <property type="match status" value="1"/>
</dbReference>
<dbReference type="Proteomes" id="UP000515152">
    <property type="component" value="Chromosome 20"/>
</dbReference>
<dbReference type="GO" id="GO:0005739">
    <property type="term" value="C:mitochondrion"/>
    <property type="evidence" value="ECO:0007669"/>
    <property type="project" value="TreeGrafter"/>
</dbReference>
<protein>
    <submittedName>
        <fullName evidence="3">Death ligand signal enhancer</fullName>
    </submittedName>
</protein>
<dbReference type="InterPro" id="IPR052748">
    <property type="entry name" value="ISR_Activator"/>
</dbReference>
<dbReference type="InterPro" id="IPR006597">
    <property type="entry name" value="Sel1-like"/>
</dbReference>
<dbReference type="Pfam" id="PF08238">
    <property type="entry name" value="Sel1"/>
    <property type="match status" value="4"/>
</dbReference>
<dbReference type="OrthoDB" id="2384430at2759"/>
<dbReference type="SUPFAM" id="SSF81901">
    <property type="entry name" value="HCP-like"/>
    <property type="match status" value="1"/>
</dbReference>
<keyword evidence="2" id="KW-1185">Reference proteome</keyword>